<keyword evidence="1" id="KW-1133">Transmembrane helix</keyword>
<accession>A0AAP9DVP4</accession>
<organism evidence="2 3">
    <name type="scientific">Paenibacillus thiaminolyticus</name>
    <name type="common">Bacillus thiaminolyticus</name>
    <dbReference type="NCBI Taxonomy" id="49283"/>
    <lineage>
        <taxon>Bacteria</taxon>
        <taxon>Bacillati</taxon>
        <taxon>Bacillota</taxon>
        <taxon>Bacilli</taxon>
        <taxon>Bacillales</taxon>
        <taxon>Paenibacillaceae</taxon>
        <taxon>Paenibacillus</taxon>
    </lineage>
</organism>
<dbReference type="EMBL" id="CP041405">
    <property type="protein sequence ID" value="QDM45077.1"/>
    <property type="molecule type" value="Genomic_DNA"/>
</dbReference>
<evidence type="ECO:0000256" key="1">
    <source>
        <dbReference type="SAM" id="Phobius"/>
    </source>
</evidence>
<sequence>MSLSSLMNKKSQPAIKRLESDATSFCIMGSVNIPLIQEGNKCTKGMLAVKKEKGDIIIYGCVIVGAGIGVIINHTLPAVLVGLGAGYLIKYALYKE</sequence>
<keyword evidence="1" id="KW-0472">Membrane</keyword>
<proteinExistence type="predicted"/>
<reference evidence="2 3" key="1">
    <citation type="submission" date="2019-07" db="EMBL/GenBank/DDBJ databases">
        <title>Paenibacillus thiaminolyticus NRRL B-4156.</title>
        <authorList>
            <person name="Hehnly C."/>
            <person name="Zhang L."/>
        </authorList>
    </citation>
    <scope>NUCLEOTIDE SEQUENCE [LARGE SCALE GENOMIC DNA]</scope>
    <source>
        <strain evidence="2 3">NRRL B-4156</strain>
    </source>
</reference>
<name>A0AAP9DVP4_PANTH</name>
<protein>
    <submittedName>
        <fullName evidence="2">Uncharacterized protein</fullName>
    </submittedName>
</protein>
<keyword evidence="1" id="KW-0812">Transmembrane</keyword>
<dbReference type="Proteomes" id="UP000315377">
    <property type="component" value="Chromosome"/>
</dbReference>
<evidence type="ECO:0000313" key="3">
    <source>
        <dbReference type="Proteomes" id="UP000315377"/>
    </source>
</evidence>
<gene>
    <name evidence="2" type="ORF">FLT43_17520</name>
</gene>
<evidence type="ECO:0000313" key="2">
    <source>
        <dbReference type="EMBL" id="QDM45077.1"/>
    </source>
</evidence>
<feature type="transmembrane region" description="Helical" evidence="1">
    <location>
        <begin position="56"/>
        <end position="72"/>
    </location>
</feature>
<dbReference type="AlphaFoldDB" id="A0AAP9DVP4"/>